<evidence type="ECO:0000259" key="2">
    <source>
        <dbReference type="Pfam" id="PF25794"/>
    </source>
</evidence>
<dbReference type="OrthoDB" id="10031156at2759"/>
<keyword evidence="4" id="KW-1185">Reference proteome</keyword>
<dbReference type="PANTHER" id="PTHR47839:SF1">
    <property type="entry name" value="DOMAIN PROTEIN, PUTATIVE (AFU_ORTHOLOGUE AFUA_6G04830)-RELATED"/>
    <property type="match status" value="1"/>
</dbReference>
<feature type="compositionally biased region" description="Polar residues" evidence="1">
    <location>
        <begin position="1501"/>
        <end position="1520"/>
    </location>
</feature>
<feature type="compositionally biased region" description="Polar residues" evidence="1">
    <location>
        <begin position="1548"/>
        <end position="1558"/>
    </location>
</feature>
<dbReference type="InterPro" id="IPR022155">
    <property type="entry name" value="DUF3684"/>
</dbReference>
<feature type="region of interest" description="Disordered" evidence="1">
    <location>
        <begin position="1436"/>
        <end position="1536"/>
    </location>
</feature>
<protein>
    <recommendedName>
        <fullName evidence="2">Sacsin/Nov domain-containing protein</fullName>
    </recommendedName>
</protein>
<evidence type="ECO:0000313" key="4">
    <source>
        <dbReference type="Proteomes" id="UP000250043"/>
    </source>
</evidence>
<evidence type="ECO:0000313" key="3">
    <source>
        <dbReference type="EMBL" id="OCH90810.1"/>
    </source>
</evidence>
<dbReference type="Gene3D" id="3.30.565.10">
    <property type="entry name" value="Histidine kinase-like ATPase, C-terminal domain"/>
    <property type="match status" value="1"/>
</dbReference>
<reference evidence="3 4" key="1">
    <citation type="submission" date="2016-07" db="EMBL/GenBank/DDBJ databases">
        <title>Draft genome of the white-rot fungus Obba rivulosa 3A-2.</title>
        <authorList>
            <consortium name="DOE Joint Genome Institute"/>
            <person name="Miettinen O."/>
            <person name="Riley R."/>
            <person name="Acob R."/>
            <person name="Barry K."/>
            <person name="Cullen D."/>
            <person name="De Vries R."/>
            <person name="Hainaut M."/>
            <person name="Hatakka A."/>
            <person name="Henrissat B."/>
            <person name="Hilden K."/>
            <person name="Kuo R."/>
            <person name="Labutti K."/>
            <person name="Lipzen A."/>
            <person name="Makela M.R."/>
            <person name="Sandor L."/>
            <person name="Spatafora J.W."/>
            <person name="Grigoriev I.V."/>
            <person name="Hibbett D.S."/>
        </authorList>
    </citation>
    <scope>NUCLEOTIDE SEQUENCE [LARGE SCALE GENOMIC DNA]</scope>
    <source>
        <strain evidence="3 4">3A-2</strain>
    </source>
</reference>
<sequence length="1758" mass="195674">MAQDRSALWDSGHDESVEVNQRALIDKVLARYSGEFTVFRELLQNSDDAGATAVEIHFETKEYLDRKKGDAAHLSEVPGSVKQSLDRKAALVHQWSFKNNGMLFRDEDWKRLKKIAEGNPDEEKIGAFGVGFYSLFSVTEEPFVTSGDQWMGFYWKDKKDQLFARRGNLPPSTANDPWTTFEMPLREPGPIPKAFDFTRFLTSSITFMAHLNEVSVYLDGQRLAKLTKAPGVPKSIALPSGLKSQSPMSTMRATSIQTTPLHIKAEVIQWVYMAGSEKPTPSQQVVQAATERASGFFASLFSTFSGPATPQRGPSPLPPSEPAVDPTSMNESSVVLSIFAVDVVVQLDQKIRAALQHSTKKNPPTKMRLELIYTGKDEYDASKKEDEKQPKATGSIFQGLRADLEGTGSAKVFIGHATGQTTGLGGHMAARFIPTVERESIDLQDRNVAVWNKELLYIGGYLARAAFETEMDTVRTLWDGAVESKVGLAGEPDPEMKAWLLGRALHAMKFFTFHRSTPSAVVSQLLEEAFFSCAESSGIFPFSSSRPFSVMSTRGVRSAADVRIPDEAFSGFLKQLPVLPDEVLNGAKQMVDTLRERGVIKSITFVDVLQELRSRPLTEAELVACFKWWIGVYNKEKPRNFQQIHAELVNAAILTSNAPGSSDEKLIQISSIRTFLNTRGIGAHIPTDGPLPDHLLPIGISKQFDPQALMAVFSWKELTVADWVKFVTDLSNPSIDAEHNVTLSPVWAERVLQVLARAWQNLSKASQEEIVALLRDKPCIPTSSGMKLPTESYFPSAHLFADLPLVTLPSGIALKGTLEKILDALGVRKHVDLQIVFNRMIKTGDWTIAELIKYLVSVRTMLTSDEHQRLRLTAVFLKEADAEILDSKKATRYKASDLYEPVDALRQLGLPIIAWGTSTKWRSMSDEAKFLYDLGLRRFPPLPVILKLAAGPDSNVRSLAFKYFLDNFAKQYAEYDPAAFAELAFIPARKDGASLLAKPNEVFSSLVWEPLGFQVVDPSLSAIDLDKLGLRKDPPTHLLTALLKNTPPQTEAVARQWFAVLATRVTNFTPSELTMLSQLPFVPVEKGEKVTAGQKGAALATRLLPPSQCYFSGDSRATFHSKLFVFVDFGQQGNQFLSACGTKHEPSVEEVARILLENPRKFYEIAEGRDNYLTELRNIAVNARLISSSTMKRMKQAPILLGSRRVKKSGNQEKKGHDTADIEDDEVDAQYDLLTPDKVVIVDDPNALQLFGEVVYTAPQEDLLEGFYSELGSKRLSALIREEYRTGSEVRGARGAQEIRSLILERLPLFLHEHTHARTRIAFTWLNNEKNFIVKTFSKIIVVKTLFGDIRAARNQDVTATARRQGSNGPVELWLSGVDQVDIVATSMCRILFDSPKINDSLLFMTILSTDLRALKRRGYNVDRILRQQQLDREAAQASAREKAKATALVPPSQSLASQARPEAAAARPSPEKILPPPPVPPGRPDAAIVKSSTEKADVDQLSQQSTLNDLESRPRSTSPAPDPQSPPTSQRLLSNRQSMLKNWTRRFTGQNNMQPETQQRDEPSSHITPRRNIKNVIQNAVRACQAESGDVLQNQEQIEHVKESTNDGYCDVSGHAVNMDLIGEFGGFKIFVSRDVPDAAAIRVNKADVIERFVRVIRVMSQVFALPAASLHIFCDAAGGLVAFNRNASIFLNLRYYEAWHDEKVKLGNMSEALIFWYFALAHEIAHNLVRVHNSEHEFWFSSICEEYLPGFAKHLT</sequence>
<feature type="region of interest" description="Disordered" evidence="1">
    <location>
        <begin position="1548"/>
        <end position="1571"/>
    </location>
</feature>
<dbReference type="InterPro" id="IPR058210">
    <property type="entry name" value="SACS/Nov_dom"/>
</dbReference>
<dbReference type="Proteomes" id="UP000250043">
    <property type="component" value="Unassembled WGS sequence"/>
</dbReference>
<dbReference type="NCBIfam" id="NF047352">
    <property type="entry name" value="P_loop_sacsin"/>
    <property type="match status" value="1"/>
</dbReference>
<organism evidence="3 4">
    <name type="scientific">Obba rivulosa</name>
    <dbReference type="NCBI Taxonomy" id="1052685"/>
    <lineage>
        <taxon>Eukaryota</taxon>
        <taxon>Fungi</taxon>
        <taxon>Dikarya</taxon>
        <taxon>Basidiomycota</taxon>
        <taxon>Agaricomycotina</taxon>
        <taxon>Agaricomycetes</taxon>
        <taxon>Polyporales</taxon>
        <taxon>Gelatoporiaceae</taxon>
        <taxon>Obba</taxon>
    </lineage>
</organism>
<feature type="region of interest" description="Disordered" evidence="1">
    <location>
        <begin position="307"/>
        <end position="328"/>
    </location>
</feature>
<feature type="compositionally biased region" description="Low complexity" evidence="1">
    <location>
        <begin position="1457"/>
        <end position="1473"/>
    </location>
</feature>
<dbReference type="PANTHER" id="PTHR47839">
    <property type="entry name" value="DOMAIN PROTEIN, PUTATIVE (AFU_ORTHOLOGUE AFUA_6G04830)-RELATED"/>
    <property type="match status" value="1"/>
</dbReference>
<dbReference type="SUPFAM" id="SSF55874">
    <property type="entry name" value="ATPase domain of HSP90 chaperone/DNA topoisomerase II/histidine kinase"/>
    <property type="match status" value="1"/>
</dbReference>
<dbReference type="Pfam" id="PF25794">
    <property type="entry name" value="SACS"/>
    <property type="match status" value="1"/>
</dbReference>
<name>A0A8E2B3P9_9APHY</name>
<feature type="compositionally biased region" description="Pro residues" evidence="1">
    <location>
        <begin position="1474"/>
        <end position="1484"/>
    </location>
</feature>
<evidence type="ECO:0000256" key="1">
    <source>
        <dbReference type="SAM" id="MobiDB-lite"/>
    </source>
</evidence>
<dbReference type="InterPro" id="IPR036890">
    <property type="entry name" value="HATPase_C_sf"/>
</dbReference>
<feature type="domain" description="Sacsin/Nov" evidence="2">
    <location>
        <begin position="24"/>
        <end position="150"/>
    </location>
</feature>
<accession>A0A8E2B3P9</accession>
<gene>
    <name evidence="3" type="ORF">OBBRIDRAFT_834709</name>
</gene>
<feature type="compositionally biased region" description="Basic and acidic residues" evidence="1">
    <location>
        <begin position="1436"/>
        <end position="1445"/>
    </location>
</feature>
<proteinExistence type="predicted"/>
<dbReference type="Pfam" id="PF12449">
    <property type="entry name" value="DUF3684"/>
    <property type="match status" value="1"/>
</dbReference>
<dbReference type="EMBL" id="KV722397">
    <property type="protein sequence ID" value="OCH90810.1"/>
    <property type="molecule type" value="Genomic_DNA"/>
</dbReference>